<evidence type="ECO:0000256" key="6">
    <source>
        <dbReference type="ARBA" id="ARBA00023242"/>
    </source>
</evidence>
<dbReference type="GO" id="GO:0046872">
    <property type="term" value="F:metal ion binding"/>
    <property type="evidence" value="ECO:0007669"/>
    <property type="project" value="UniProtKB-KW"/>
</dbReference>
<protein>
    <recommendedName>
        <fullName evidence="9">Transcription factor domain-containing protein</fullName>
    </recommendedName>
</protein>
<evidence type="ECO:0000313" key="7">
    <source>
        <dbReference type="EMBL" id="RDW69198.1"/>
    </source>
</evidence>
<comment type="caution">
    <text evidence="7">The sequence shown here is derived from an EMBL/GenBank/DDBJ whole genome shotgun (WGS) entry which is preliminary data.</text>
</comment>
<keyword evidence="3" id="KW-0805">Transcription regulation</keyword>
<keyword evidence="1" id="KW-0479">Metal-binding</keyword>
<evidence type="ECO:0000313" key="8">
    <source>
        <dbReference type="Proteomes" id="UP000256645"/>
    </source>
</evidence>
<dbReference type="PANTHER" id="PTHR36206:SF4">
    <property type="entry name" value="HYPOTHETICAL CONSERVED PROTEIN (EUROFUNG)-RELATED"/>
    <property type="match status" value="1"/>
</dbReference>
<evidence type="ECO:0008006" key="9">
    <source>
        <dbReference type="Google" id="ProtNLM"/>
    </source>
</evidence>
<evidence type="ECO:0000256" key="3">
    <source>
        <dbReference type="ARBA" id="ARBA00023015"/>
    </source>
</evidence>
<dbReference type="AlphaFoldDB" id="A0A3D8R5F0"/>
<proteinExistence type="predicted"/>
<evidence type="ECO:0000256" key="5">
    <source>
        <dbReference type="ARBA" id="ARBA00023163"/>
    </source>
</evidence>
<accession>A0A3D8R5F0</accession>
<organism evidence="7 8">
    <name type="scientific">Coleophoma cylindrospora</name>
    <dbReference type="NCBI Taxonomy" id="1849047"/>
    <lineage>
        <taxon>Eukaryota</taxon>
        <taxon>Fungi</taxon>
        <taxon>Dikarya</taxon>
        <taxon>Ascomycota</taxon>
        <taxon>Pezizomycotina</taxon>
        <taxon>Leotiomycetes</taxon>
        <taxon>Helotiales</taxon>
        <taxon>Dermateaceae</taxon>
        <taxon>Coleophoma</taxon>
    </lineage>
</organism>
<keyword evidence="6" id="KW-0539">Nucleus</keyword>
<evidence type="ECO:0000256" key="2">
    <source>
        <dbReference type="ARBA" id="ARBA00022833"/>
    </source>
</evidence>
<name>A0A3D8R5F0_9HELO</name>
<keyword evidence="4" id="KW-0238">DNA-binding</keyword>
<sequence length="465" mass="52734">MFTNEQEYCCFKIFCEKTALRLAGCFDSSLWGRLVLQACDTDPAIRHAVIAIGALDFTLELAHAEPIPAKSPLNMHHKEVQKHHSFALRQYGAAIRQIRNSASEAKVNTRRILLGCLLISCFEMFQGNYHSAVTQIQSGLVLMENWQTDFATNQSEVLGASSPSPYEVENELYQAFARLDIQLMSFVDFRPRETHERMRHFGSTSVQSMPSTFRDLKESRIYIEIIIRRIMHYIGSVSGSKSYNGCLRVASPPLLFQSDSQEVHRMLSKEPERWYQAFKPLWEHACSPDGKAHIHMATALRIYYLISQFSIGIIPMNRSETIPFAAKASEICREIVSLAPTIINYSATRCSTARFSFDLQAVTPLYIVALRCPDPDVRCRALNLLRSCSRREGLWDSHLVANVLSWVTKLEGQDGLKGISATNGPGVTHMMYDFEFEAKYVQVKCQQLGKGSKRPVERILKMSID</sequence>
<dbReference type="Proteomes" id="UP000256645">
    <property type="component" value="Unassembled WGS sequence"/>
</dbReference>
<dbReference type="OrthoDB" id="3598904at2759"/>
<dbReference type="EMBL" id="PDLM01000009">
    <property type="protein sequence ID" value="RDW69198.1"/>
    <property type="molecule type" value="Genomic_DNA"/>
</dbReference>
<keyword evidence="5" id="KW-0804">Transcription</keyword>
<dbReference type="STRING" id="1849047.A0A3D8R5F0"/>
<reference evidence="7 8" key="1">
    <citation type="journal article" date="2018" name="IMA Fungus">
        <title>IMA Genome-F 9: Draft genome sequence of Annulohypoxylon stygium, Aspergillus mulundensis, Berkeleyomyces basicola (syn. Thielaviopsis basicola), Ceratocystis smalleyi, two Cercospora beticola strains, Coleophoma cylindrospora, Fusarium fracticaudum, Phialophora cf. hyalina, and Morchella septimelata.</title>
        <authorList>
            <person name="Wingfield B.D."/>
            <person name="Bills G.F."/>
            <person name="Dong Y."/>
            <person name="Huang W."/>
            <person name="Nel W.J."/>
            <person name="Swalarsk-Parry B.S."/>
            <person name="Vaghefi N."/>
            <person name="Wilken P.M."/>
            <person name="An Z."/>
            <person name="de Beer Z.W."/>
            <person name="De Vos L."/>
            <person name="Chen L."/>
            <person name="Duong T.A."/>
            <person name="Gao Y."/>
            <person name="Hammerbacher A."/>
            <person name="Kikkert J.R."/>
            <person name="Li Y."/>
            <person name="Li H."/>
            <person name="Li K."/>
            <person name="Li Q."/>
            <person name="Liu X."/>
            <person name="Ma X."/>
            <person name="Naidoo K."/>
            <person name="Pethybridge S.J."/>
            <person name="Sun J."/>
            <person name="Steenkamp E.T."/>
            <person name="van der Nest M.A."/>
            <person name="van Wyk S."/>
            <person name="Wingfield M.J."/>
            <person name="Xiong C."/>
            <person name="Yue Q."/>
            <person name="Zhang X."/>
        </authorList>
    </citation>
    <scope>NUCLEOTIDE SEQUENCE [LARGE SCALE GENOMIC DNA]</scope>
    <source>
        <strain evidence="7 8">BP6252</strain>
    </source>
</reference>
<keyword evidence="2" id="KW-0862">Zinc</keyword>
<evidence type="ECO:0000256" key="4">
    <source>
        <dbReference type="ARBA" id="ARBA00023125"/>
    </source>
</evidence>
<dbReference type="InterPro" id="IPR021858">
    <property type="entry name" value="Fun_TF"/>
</dbReference>
<dbReference type="GO" id="GO:0003677">
    <property type="term" value="F:DNA binding"/>
    <property type="evidence" value="ECO:0007669"/>
    <property type="project" value="UniProtKB-KW"/>
</dbReference>
<evidence type="ECO:0000256" key="1">
    <source>
        <dbReference type="ARBA" id="ARBA00022723"/>
    </source>
</evidence>
<keyword evidence="8" id="KW-1185">Reference proteome</keyword>
<dbReference type="Pfam" id="PF11951">
    <property type="entry name" value="Fungal_trans_2"/>
    <property type="match status" value="1"/>
</dbReference>
<gene>
    <name evidence="7" type="ORF">BP6252_08218</name>
</gene>
<dbReference type="PANTHER" id="PTHR36206">
    <property type="entry name" value="ASPERCRYPTIN BIOSYNTHESIS CLUSTER-SPECIFIC TRANSCRIPTION REGULATOR ATNN-RELATED"/>
    <property type="match status" value="1"/>
</dbReference>
<dbReference type="InterPro" id="IPR052360">
    <property type="entry name" value="Transcr_Regulatory_Proteins"/>
</dbReference>